<protein>
    <submittedName>
        <fullName evidence="1">PAS domain-containing protein</fullName>
    </submittedName>
</protein>
<evidence type="ECO:0000313" key="2">
    <source>
        <dbReference type="Proteomes" id="UP000095472"/>
    </source>
</evidence>
<organism evidence="1 2">
    <name type="scientific">Desertifilum tharense IPPAS B-1220</name>
    <dbReference type="NCBI Taxonomy" id="1781255"/>
    <lineage>
        <taxon>Bacteria</taxon>
        <taxon>Bacillati</taxon>
        <taxon>Cyanobacteriota</taxon>
        <taxon>Cyanophyceae</taxon>
        <taxon>Desertifilales</taxon>
        <taxon>Desertifilaceae</taxon>
        <taxon>Desertifilum</taxon>
    </lineage>
</organism>
<dbReference type="EMBL" id="CP182909">
    <property type="protein sequence ID" value="XPM64160.1"/>
    <property type="molecule type" value="Genomic_DNA"/>
</dbReference>
<sequence>MAVKNSPMNVFSQDCQLRYTWMYNPSFDYRVEEILGKRDIDLIPLEDAQVLENIKRKAIATGVGCREEVKVTMGGRDWYFDLTVEPLYEYQWTD</sequence>
<accession>A0ACD5GTA9</accession>
<gene>
    <name evidence="1" type="ORF">BH720_035000</name>
</gene>
<keyword evidence="2" id="KW-1185">Reference proteome</keyword>
<name>A0ACD5GTA9_9CYAN</name>
<proteinExistence type="predicted"/>
<evidence type="ECO:0000313" key="1">
    <source>
        <dbReference type="EMBL" id="XPM64160.1"/>
    </source>
</evidence>
<reference evidence="1 2" key="1">
    <citation type="journal article" date="2016" name="Genome Announc.">
        <title>Draft Genome Sequence of the Thermotolerant Cyanobacterium Desertifilum sp. IPPAS B-1220.</title>
        <authorList>
            <person name="Mironov K.S."/>
            <person name="Sinetova M.A."/>
            <person name="Bolatkhan K."/>
            <person name="Zayadan B.K."/>
            <person name="Ustinova V.V."/>
            <person name="Kupriyanova E.V."/>
            <person name="Skrypnik A.N."/>
            <person name="Gogoleva N.E."/>
            <person name="Gogolev Y.V."/>
            <person name="Los D.A."/>
        </authorList>
    </citation>
    <scope>NUCLEOTIDE SEQUENCE [LARGE SCALE GENOMIC DNA]</scope>
    <source>
        <strain evidence="1 2">IPPAS B-1220</strain>
    </source>
</reference>
<dbReference type="Proteomes" id="UP000095472">
    <property type="component" value="Chromosome"/>
</dbReference>